<gene>
    <name evidence="1" type="ORF">H5410_017590</name>
</gene>
<keyword evidence="2" id="KW-1185">Reference proteome</keyword>
<dbReference type="EMBL" id="JACXVP010000003">
    <property type="protein sequence ID" value="KAG5617766.1"/>
    <property type="molecule type" value="Genomic_DNA"/>
</dbReference>
<sequence length="62" mass="7147">MVEPNTPTTNHYKWSCPYTSWREICTIDLSLSTAAISVKILYYDFNPDDLCGDHFSSNQRSL</sequence>
<dbReference type="Proteomes" id="UP000824120">
    <property type="component" value="Chromosome 3"/>
</dbReference>
<dbReference type="AlphaFoldDB" id="A0A9J5ZZI4"/>
<comment type="caution">
    <text evidence="1">The sequence shown here is derived from an EMBL/GenBank/DDBJ whole genome shotgun (WGS) entry which is preliminary data.</text>
</comment>
<evidence type="ECO:0000313" key="1">
    <source>
        <dbReference type="EMBL" id="KAG5617766.1"/>
    </source>
</evidence>
<name>A0A9J5ZZI4_SOLCO</name>
<evidence type="ECO:0000313" key="2">
    <source>
        <dbReference type="Proteomes" id="UP000824120"/>
    </source>
</evidence>
<organism evidence="1 2">
    <name type="scientific">Solanum commersonii</name>
    <name type="common">Commerson's wild potato</name>
    <name type="synonym">Commerson's nightshade</name>
    <dbReference type="NCBI Taxonomy" id="4109"/>
    <lineage>
        <taxon>Eukaryota</taxon>
        <taxon>Viridiplantae</taxon>
        <taxon>Streptophyta</taxon>
        <taxon>Embryophyta</taxon>
        <taxon>Tracheophyta</taxon>
        <taxon>Spermatophyta</taxon>
        <taxon>Magnoliopsida</taxon>
        <taxon>eudicotyledons</taxon>
        <taxon>Gunneridae</taxon>
        <taxon>Pentapetalae</taxon>
        <taxon>asterids</taxon>
        <taxon>lamiids</taxon>
        <taxon>Solanales</taxon>
        <taxon>Solanaceae</taxon>
        <taxon>Solanoideae</taxon>
        <taxon>Solaneae</taxon>
        <taxon>Solanum</taxon>
    </lineage>
</organism>
<accession>A0A9J5ZZI4</accession>
<reference evidence="1 2" key="1">
    <citation type="submission" date="2020-09" db="EMBL/GenBank/DDBJ databases">
        <title>De no assembly of potato wild relative species, Solanum commersonii.</title>
        <authorList>
            <person name="Cho K."/>
        </authorList>
    </citation>
    <scope>NUCLEOTIDE SEQUENCE [LARGE SCALE GENOMIC DNA]</scope>
    <source>
        <strain evidence="1">LZ3.2</strain>
        <tissue evidence="1">Leaf</tissue>
    </source>
</reference>
<protein>
    <submittedName>
        <fullName evidence="1">Uncharacterized protein</fullName>
    </submittedName>
</protein>
<proteinExistence type="predicted"/>